<dbReference type="Gene3D" id="6.10.250.2810">
    <property type="match status" value="1"/>
</dbReference>
<feature type="transmembrane region" description="Helical" evidence="10">
    <location>
        <begin position="469"/>
        <end position="488"/>
    </location>
</feature>
<dbReference type="Gene3D" id="1.20.1250.20">
    <property type="entry name" value="MFS general substrate transporter like domains"/>
    <property type="match status" value="1"/>
</dbReference>
<proteinExistence type="predicted"/>
<evidence type="ECO:0000256" key="9">
    <source>
        <dbReference type="ARBA" id="ARBA00023303"/>
    </source>
</evidence>
<comment type="caution">
    <text evidence="13">The sequence shown here is derived from an EMBL/GenBank/DDBJ whole genome shotgun (WGS) entry which is preliminary data.</text>
</comment>
<dbReference type="Proteomes" id="UP000218231">
    <property type="component" value="Unassembled WGS sequence"/>
</dbReference>
<keyword evidence="3" id="KW-0813">Transport</keyword>
<keyword evidence="5 10" id="KW-0812">Transmembrane</keyword>
<keyword evidence="6 10" id="KW-1133">Transmembrane helix</keyword>
<reference evidence="13 14" key="1">
    <citation type="journal article" date="2017" name="Curr. Biol.">
        <title>Genome architecture and evolution of a unichromosomal asexual nematode.</title>
        <authorList>
            <person name="Fradin H."/>
            <person name="Zegar C."/>
            <person name="Gutwein M."/>
            <person name="Lucas J."/>
            <person name="Kovtun M."/>
            <person name="Corcoran D."/>
            <person name="Baugh L.R."/>
            <person name="Kiontke K."/>
            <person name="Gunsalus K."/>
            <person name="Fitch D.H."/>
            <person name="Piano F."/>
        </authorList>
    </citation>
    <scope>NUCLEOTIDE SEQUENCE [LARGE SCALE GENOMIC DNA]</scope>
    <source>
        <strain evidence="13">PF1309</strain>
    </source>
</reference>
<dbReference type="SUPFAM" id="SSF63712">
    <property type="entry name" value="Nicotinic receptor ligand binding domain-like"/>
    <property type="match status" value="1"/>
</dbReference>
<evidence type="ECO:0000313" key="14">
    <source>
        <dbReference type="Proteomes" id="UP000218231"/>
    </source>
</evidence>
<evidence type="ECO:0000256" key="5">
    <source>
        <dbReference type="ARBA" id="ARBA00022692"/>
    </source>
</evidence>
<dbReference type="InterPro" id="IPR005828">
    <property type="entry name" value="MFS_sugar_transport-like"/>
</dbReference>
<dbReference type="STRING" id="2018661.A0A2A2L0E0"/>
<dbReference type="Pfam" id="PF00083">
    <property type="entry name" value="Sugar_tr"/>
    <property type="match status" value="1"/>
</dbReference>
<feature type="transmembrane region" description="Helical" evidence="10">
    <location>
        <begin position="589"/>
        <end position="611"/>
    </location>
</feature>
<evidence type="ECO:0000256" key="8">
    <source>
        <dbReference type="ARBA" id="ARBA00023136"/>
    </source>
</evidence>
<comment type="subcellular location">
    <subcellularLocation>
        <location evidence="2">Cell membrane</location>
    </subcellularLocation>
    <subcellularLocation>
        <location evidence="1">Membrane</location>
        <topology evidence="1">Multi-pass membrane protein</topology>
    </subcellularLocation>
</comment>
<evidence type="ECO:0000256" key="4">
    <source>
        <dbReference type="ARBA" id="ARBA00022475"/>
    </source>
</evidence>
<dbReference type="SUPFAM" id="SSF90112">
    <property type="entry name" value="Neurotransmitter-gated ion-channel transmembrane pore"/>
    <property type="match status" value="1"/>
</dbReference>
<feature type="transmembrane region" description="Helical" evidence="10">
    <location>
        <begin position="548"/>
        <end position="577"/>
    </location>
</feature>
<dbReference type="Pfam" id="PF02931">
    <property type="entry name" value="Neur_chan_LBD"/>
    <property type="match status" value="1"/>
</dbReference>
<evidence type="ECO:0000259" key="12">
    <source>
        <dbReference type="Pfam" id="PF02932"/>
    </source>
</evidence>
<evidence type="ECO:0000256" key="6">
    <source>
        <dbReference type="ARBA" id="ARBA00022989"/>
    </source>
</evidence>
<dbReference type="InterPro" id="IPR036719">
    <property type="entry name" value="Neuro-gated_channel_TM_sf"/>
</dbReference>
<feature type="transmembrane region" description="Helical" evidence="10">
    <location>
        <begin position="141"/>
        <end position="160"/>
    </location>
</feature>
<evidence type="ECO:0000256" key="2">
    <source>
        <dbReference type="ARBA" id="ARBA00004236"/>
    </source>
</evidence>
<dbReference type="InterPro" id="IPR006202">
    <property type="entry name" value="Neur_chan_lig-bd"/>
</dbReference>
<protein>
    <submittedName>
        <fullName evidence="13">Uncharacterized protein</fullName>
    </submittedName>
</protein>
<dbReference type="InterPro" id="IPR006029">
    <property type="entry name" value="Neurotrans-gated_channel_TM"/>
</dbReference>
<name>A0A2A2L0E0_9BILA</name>
<evidence type="ECO:0000256" key="7">
    <source>
        <dbReference type="ARBA" id="ARBA00023065"/>
    </source>
</evidence>
<dbReference type="EMBL" id="LIAE01007373">
    <property type="protein sequence ID" value="PAV79734.1"/>
    <property type="molecule type" value="Genomic_DNA"/>
</dbReference>
<dbReference type="InterPro" id="IPR036734">
    <property type="entry name" value="Neur_chan_lig-bd_sf"/>
</dbReference>
<dbReference type="Pfam" id="PF02932">
    <property type="entry name" value="Neur_chan_memb"/>
    <property type="match status" value="1"/>
</dbReference>
<feature type="transmembrane region" description="Helical" evidence="10">
    <location>
        <begin position="375"/>
        <end position="392"/>
    </location>
</feature>
<dbReference type="PRINTS" id="PR00253">
    <property type="entry name" value="GABAARECEPTR"/>
</dbReference>
<evidence type="ECO:0000313" key="13">
    <source>
        <dbReference type="EMBL" id="PAV79736.1"/>
    </source>
</evidence>
<feature type="transmembrane region" description="Helical" evidence="10">
    <location>
        <begin position="445"/>
        <end position="463"/>
    </location>
</feature>
<keyword evidence="8 10" id="KW-0472">Membrane</keyword>
<organism evidence="13 14">
    <name type="scientific">Diploscapter pachys</name>
    <dbReference type="NCBI Taxonomy" id="2018661"/>
    <lineage>
        <taxon>Eukaryota</taxon>
        <taxon>Metazoa</taxon>
        <taxon>Ecdysozoa</taxon>
        <taxon>Nematoda</taxon>
        <taxon>Chromadorea</taxon>
        <taxon>Rhabditida</taxon>
        <taxon>Rhabditina</taxon>
        <taxon>Rhabditomorpha</taxon>
        <taxon>Rhabditoidea</taxon>
        <taxon>Rhabditidae</taxon>
        <taxon>Diploscapter</taxon>
    </lineage>
</organism>
<evidence type="ECO:0000256" key="10">
    <source>
        <dbReference type="SAM" id="Phobius"/>
    </source>
</evidence>
<feature type="transmembrane region" description="Helical" evidence="10">
    <location>
        <begin position="172"/>
        <end position="193"/>
    </location>
</feature>
<dbReference type="OrthoDB" id="5296287at2759"/>
<keyword evidence="14" id="KW-1185">Reference proteome</keyword>
<gene>
    <name evidence="13" type="ORF">WR25_06571</name>
</gene>
<evidence type="ECO:0000259" key="11">
    <source>
        <dbReference type="Pfam" id="PF02931"/>
    </source>
</evidence>
<keyword evidence="4" id="KW-1003">Cell membrane</keyword>
<evidence type="ECO:0000256" key="1">
    <source>
        <dbReference type="ARBA" id="ARBA00004141"/>
    </source>
</evidence>
<dbReference type="InterPro" id="IPR006028">
    <property type="entry name" value="GABAA/Glycine_rcpt"/>
</dbReference>
<evidence type="ECO:0000256" key="3">
    <source>
        <dbReference type="ARBA" id="ARBA00022448"/>
    </source>
</evidence>
<keyword evidence="7" id="KW-0406">Ion transport</keyword>
<dbReference type="SUPFAM" id="SSF103473">
    <property type="entry name" value="MFS general substrate transporter"/>
    <property type="match status" value="1"/>
</dbReference>
<sequence>MTHCRNALPEPNPVVVDVEITIQDISDISAITGTFVIDFWMSAIWQDSRLSFNTIDPCRLNLSLDHDMEPKLWSPNVCVVNSKSTKVSLQWLEWSPVTSVKGDQFNLPDFKLTNITYGNVTEQYTAGNWHRLSVSIHFDRLFAFYILQALTFQFGNIVKALPKASYVKAIDIWMFSCVGFIFFSLIELAIVAYNDKMHDQRMRESRMSIGSSFANGNSTHYSSIARRSIAEVTARRLRGSEFGAAIDRVASMAFPANMANSNKLLLANGNGTLKEKKNVDDIIKLGRYCWLILLFSELMAFTCLSSMTVMTYAGYTPKVVGCSNEIFDNDTSICDQLKSRRLQTSCEPILETPFHSVQVEWDYLCKDAEVVKDSISVQMIGVLIGAAFFGQISDMHGRRFGAFSLPDRVDPSQAQDVDNQCIYVSLGGSGLAHLRSGLTDLIQQVSFRWSPNFIIFPIVAYYFDDWKSLSLAIAVASGSATLLIYFLVETPRFYMQRGQFADARDVLEKIRKIDGKNTRHYTREAEELICKEQEAQALRSAKIKRYTFIHLFCTWKLICWTVTLVFGMATAALITYSLIFNMEQLSGSLYLNSIIIGVGIFFENITAIFVLRFSDGASIFWLQW</sequence>
<feature type="transmembrane region" description="Helical" evidence="10">
    <location>
        <begin position="288"/>
        <end position="315"/>
    </location>
</feature>
<dbReference type="Gene3D" id="2.70.170.10">
    <property type="entry name" value="Neurotransmitter-gated ion-channel ligand-binding domain"/>
    <property type="match status" value="2"/>
</dbReference>
<accession>A0A2A2L0E0</accession>
<dbReference type="GO" id="GO:0004888">
    <property type="term" value="F:transmembrane signaling receptor activity"/>
    <property type="evidence" value="ECO:0007669"/>
    <property type="project" value="InterPro"/>
</dbReference>
<dbReference type="GO" id="GO:0005886">
    <property type="term" value="C:plasma membrane"/>
    <property type="evidence" value="ECO:0007669"/>
    <property type="project" value="UniProtKB-SubCell"/>
</dbReference>
<dbReference type="PANTHER" id="PTHR24064">
    <property type="entry name" value="SOLUTE CARRIER FAMILY 22 MEMBER"/>
    <property type="match status" value="1"/>
</dbReference>
<dbReference type="AlphaFoldDB" id="A0A2A2L0E0"/>
<feature type="domain" description="Neurotransmitter-gated ion-channel transmembrane" evidence="12">
    <location>
        <begin position="147"/>
        <end position="202"/>
    </location>
</feature>
<dbReference type="GO" id="GO:0005230">
    <property type="term" value="F:extracellular ligand-gated monoatomic ion channel activity"/>
    <property type="evidence" value="ECO:0007669"/>
    <property type="project" value="InterPro"/>
</dbReference>
<feature type="domain" description="Neurotransmitter-gated ion-channel ligand-binding" evidence="11">
    <location>
        <begin position="10"/>
        <end position="88"/>
    </location>
</feature>
<dbReference type="EMBL" id="LIAE01007373">
    <property type="protein sequence ID" value="PAV79736.1"/>
    <property type="molecule type" value="Genomic_DNA"/>
</dbReference>
<dbReference type="InterPro" id="IPR036259">
    <property type="entry name" value="MFS_trans_sf"/>
</dbReference>
<keyword evidence="9" id="KW-0407">Ion channel</keyword>